<keyword evidence="2" id="KW-1185">Reference proteome</keyword>
<protein>
    <submittedName>
        <fullName evidence="1">Uncharacterized protein</fullName>
    </submittedName>
</protein>
<sequence>MDNRALKVTLTFDALEDEHCKPIIVLTDEFDEANQVKWSGIIAQQSSEMIKVSLNLEGIRVICQCKGMTKAQFVFTFQDVQ</sequence>
<name>A0A8J8NNE2_HALGN</name>
<reference evidence="1" key="1">
    <citation type="submission" date="2019-06" db="EMBL/GenBank/DDBJ databases">
        <authorList>
            <person name="Zheng W."/>
        </authorList>
    </citation>
    <scope>NUCLEOTIDE SEQUENCE</scope>
    <source>
        <strain evidence="1">QDHG01</strain>
    </source>
</reference>
<organism evidence="1 2">
    <name type="scientific">Halteria grandinella</name>
    <dbReference type="NCBI Taxonomy" id="5974"/>
    <lineage>
        <taxon>Eukaryota</taxon>
        <taxon>Sar</taxon>
        <taxon>Alveolata</taxon>
        <taxon>Ciliophora</taxon>
        <taxon>Intramacronucleata</taxon>
        <taxon>Spirotrichea</taxon>
        <taxon>Stichotrichia</taxon>
        <taxon>Sporadotrichida</taxon>
        <taxon>Halteriidae</taxon>
        <taxon>Halteria</taxon>
    </lineage>
</organism>
<proteinExistence type="predicted"/>
<evidence type="ECO:0000313" key="1">
    <source>
        <dbReference type="EMBL" id="TNV77984.1"/>
    </source>
</evidence>
<dbReference type="Proteomes" id="UP000785679">
    <property type="component" value="Unassembled WGS sequence"/>
</dbReference>
<evidence type="ECO:0000313" key="2">
    <source>
        <dbReference type="Proteomes" id="UP000785679"/>
    </source>
</evidence>
<dbReference type="AlphaFoldDB" id="A0A8J8NNE2"/>
<gene>
    <name evidence="1" type="ORF">FGO68_gene14518</name>
</gene>
<dbReference type="EMBL" id="RRYP01011057">
    <property type="protein sequence ID" value="TNV77984.1"/>
    <property type="molecule type" value="Genomic_DNA"/>
</dbReference>
<accession>A0A8J8NNE2</accession>
<comment type="caution">
    <text evidence="1">The sequence shown here is derived from an EMBL/GenBank/DDBJ whole genome shotgun (WGS) entry which is preliminary data.</text>
</comment>